<dbReference type="PRINTS" id="PR00344">
    <property type="entry name" value="BCTRLSENSOR"/>
</dbReference>
<dbReference type="GO" id="GO:0000155">
    <property type="term" value="F:phosphorelay sensor kinase activity"/>
    <property type="evidence" value="ECO:0007669"/>
    <property type="project" value="InterPro"/>
</dbReference>
<dbReference type="InterPro" id="IPR004358">
    <property type="entry name" value="Sig_transdc_His_kin-like_C"/>
</dbReference>
<sequence length="457" mass="48855">MLRLSLATRITLIVLVMLLVAWIGALALYYRSQAGAGENARPLPHQIAALVELAEQTPPDQRPLFYEAVSSSILNVRSADTANLPSPEARPVVAALHDSYAAALGDRAFVITTRPVTGSSGLATRGLEFRVVLKDGETLVLDTKSPLPLTVFGLPVGFGAGLIGTLIALAALIVMHRETRPLARLSAAVDRMDLAGEPSLLPQARTSAPEIQTLIAAFNRLQERLSRLLRARMAMLGGISHDVRTFATRLRLRVDHIPEGTERERAIGDIDDIVRLLDDALLSSRAGAGELSEELVDFGRIVEAEVEDRKAAGAPVDLRMGAPAADAAILGDRLALRRIVSNLIDNAVKYGQAAHLSLETDPEAVLLTIDDEGPGIPAELREELFEPFVRLETSRNRRTGGAGLGLAIVRNLVEAQGGSVATGDAPAGGARFTVRLPLFRHRESPDDGAAMPPDSRS</sequence>
<proteinExistence type="predicted"/>
<accession>A0A5J6MKP7</accession>
<keyword evidence="5" id="KW-0808">Transferase</keyword>
<protein>
    <recommendedName>
        <fullName evidence="3">histidine kinase</fullName>
        <ecNumber evidence="3">2.7.13.3</ecNumber>
    </recommendedName>
</protein>
<dbReference type="Gene3D" id="3.30.565.10">
    <property type="entry name" value="Histidine kinase-like ATPase, C-terminal domain"/>
    <property type="match status" value="1"/>
</dbReference>
<name>A0A5J6MKP7_9PROT</name>
<dbReference type="RefSeq" id="WP_151177161.1">
    <property type="nucleotide sequence ID" value="NZ_CP042906.1"/>
</dbReference>
<keyword evidence="9" id="KW-1133">Transmembrane helix</keyword>
<comment type="subcellular location">
    <subcellularLocation>
        <location evidence="2">Membrane</location>
    </subcellularLocation>
</comment>
<dbReference type="InterPro" id="IPR005467">
    <property type="entry name" value="His_kinase_dom"/>
</dbReference>
<keyword evidence="6" id="KW-0547">Nucleotide-binding</keyword>
<dbReference type="EC" id="2.7.13.3" evidence="3"/>
<evidence type="ECO:0000256" key="8">
    <source>
        <dbReference type="ARBA" id="ARBA00022840"/>
    </source>
</evidence>
<dbReference type="SUPFAM" id="SSF55874">
    <property type="entry name" value="ATPase domain of HSP90 chaperone/DNA topoisomerase II/histidine kinase"/>
    <property type="match status" value="1"/>
</dbReference>
<evidence type="ECO:0000256" key="6">
    <source>
        <dbReference type="ARBA" id="ARBA00022741"/>
    </source>
</evidence>
<evidence type="ECO:0000259" key="11">
    <source>
        <dbReference type="PROSITE" id="PS50885"/>
    </source>
</evidence>
<evidence type="ECO:0000256" key="9">
    <source>
        <dbReference type="SAM" id="Phobius"/>
    </source>
</evidence>
<dbReference type="CDD" id="cd00075">
    <property type="entry name" value="HATPase"/>
    <property type="match status" value="1"/>
</dbReference>
<dbReference type="Pfam" id="PF02518">
    <property type="entry name" value="HATPase_c"/>
    <property type="match status" value="1"/>
</dbReference>
<dbReference type="PROSITE" id="PS50109">
    <property type="entry name" value="HIS_KIN"/>
    <property type="match status" value="1"/>
</dbReference>
<evidence type="ECO:0000256" key="1">
    <source>
        <dbReference type="ARBA" id="ARBA00000085"/>
    </source>
</evidence>
<dbReference type="KEGG" id="htq:FRZ44_21550"/>
<evidence type="ECO:0000259" key="10">
    <source>
        <dbReference type="PROSITE" id="PS50109"/>
    </source>
</evidence>
<dbReference type="InterPro" id="IPR036890">
    <property type="entry name" value="HATPase_C_sf"/>
</dbReference>
<dbReference type="EMBL" id="CP042906">
    <property type="protein sequence ID" value="QEX16860.1"/>
    <property type="molecule type" value="Genomic_DNA"/>
</dbReference>
<dbReference type="InterPro" id="IPR050980">
    <property type="entry name" value="2C_sensor_his_kinase"/>
</dbReference>
<feature type="transmembrane region" description="Helical" evidence="9">
    <location>
        <begin position="12"/>
        <end position="30"/>
    </location>
</feature>
<feature type="transmembrane region" description="Helical" evidence="9">
    <location>
        <begin position="152"/>
        <end position="175"/>
    </location>
</feature>
<dbReference type="AlphaFoldDB" id="A0A5J6MKP7"/>
<dbReference type="OrthoDB" id="9804645at2"/>
<gene>
    <name evidence="12" type="ORF">FRZ44_21550</name>
</gene>
<evidence type="ECO:0000256" key="4">
    <source>
        <dbReference type="ARBA" id="ARBA00022553"/>
    </source>
</evidence>
<keyword evidence="13" id="KW-1185">Reference proteome</keyword>
<dbReference type="GO" id="GO:0005886">
    <property type="term" value="C:plasma membrane"/>
    <property type="evidence" value="ECO:0007669"/>
    <property type="project" value="TreeGrafter"/>
</dbReference>
<dbReference type="Proteomes" id="UP000326202">
    <property type="component" value="Chromosome"/>
</dbReference>
<evidence type="ECO:0000256" key="2">
    <source>
        <dbReference type="ARBA" id="ARBA00004370"/>
    </source>
</evidence>
<dbReference type="Gene3D" id="1.10.287.130">
    <property type="match status" value="1"/>
</dbReference>
<dbReference type="GO" id="GO:0005524">
    <property type="term" value="F:ATP binding"/>
    <property type="evidence" value="ECO:0007669"/>
    <property type="project" value="UniProtKB-KW"/>
</dbReference>
<keyword evidence="8" id="KW-0067">ATP-binding</keyword>
<evidence type="ECO:0000313" key="12">
    <source>
        <dbReference type="EMBL" id="QEX16860.1"/>
    </source>
</evidence>
<dbReference type="PANTHER" id="PTHR44936:SF10">
    <property type="entry name" value="SENSOR PROTEIN RSTB"/>
    <property type="match status" value="1"/>
</dbReference>
<dbReference type="SMART" id="SM00387">
    <property type="entry name" value="HATPase_c"/>
    <property type="match status" value="1"/>
</dbReference>
<keyword evidence="4" id="KW-0597">Phosphoprotein</keyword>
<comment type="catalytic activity">
    <reaction evidence="1">
        <text>ATP + protein L-histidine = ADP + protein N-phospho-L-histidine.</text>
        <dbReference type="EC" id="2.7.13.3"/>
    </reaction>
</comment>
<dbReference type="InterPro" id="IPR003594">
    <property type="entry name" value="HATPase_dom"/>
</dbReference>
<evidence type="ECO:0000313" key="13">
    <source>
        <dbReference type="Proteomes" id="UP000326202"/>
    </source>
</evidence>
<keyword evidence="9" id="KW-0472">Membrane</keyword>
<dbReference type="SUPFAM" id="SSF47384">
    <property type="entry name" value="Homodimeric domain of signal transducing histidine kinase"/>
    <property type="match status" value="1"/>
</dbReference>
<dbReference type="InterPro" id="IPR036097">
    <property type="entry name" value="HisK_dim/P_sf"/>
</dbReference>
<feature type="domain" description="HAMP" evidence="11">
    <location>
        <begin position="176"/>
        <end position="230"/>
    </location>
</feature>
<evidence type="ECO:0000256" key="3">
    <source>
        <dbReference type="ARBA" id="ARBA00012438"/>
    </source>
</evidence>
<organism evidence="12 13">
    <name type="scientific">Hypericibacter terrae</name>
    <dbReference type="NCBI Taxonomy" id="2602015"/>
    <lineage>
        <taxon>Bacteria</taxon>
        <taxon>Pseudomonadati</taxon>
        <taxon>Pseudomonadota</taxon>
        <taxon>Alphaproteobacteria</taxon>
        <taxon>Rhodospirillales</taxon>
        <taxon>Dongiaceae</taxon>
        <taxon>Hypericibacter</taxon>
    </lineage>
</organism>
<keyword evidence="9" id="KW-0812">Transmembrane</keyword>
<evidence type="ECO:0000256" key="7">
    <source>
        <dbReference type="ARBA" id="ARBA00022777"/>
    </source>
</evidence>
<evidence type="ECO:0000256" key="5">
    <source>
        <dbReference type="ARBA" id="ARBA00022679"/>
    </source>
</evidence>
<dbReference type="PANTHER" id="PTHR44936">
    <property type="entry name" value="SENSOR PROTEIN CREC"/>
    <property type="match status" value="1"/>
</dbReference>
<dbReference type="InterPro" id="IPR003660">
    <property type="entry name" value="HAMP_dom"/>
</dbReference>
<feature type="domain" description="Histidine kinase" evidence="10">
    <location>
        <begin position="238"/>
        <end position="440"/>
    </location>
</feature>
<dbReference type="PROSITE" id="PS50885">
    <property type="entry name" value="HAMP"/>
    <property type="match status" value="1"/>
</dbReference>
<dbReference type="SMART" id="SM00304">
    <property type="entry name" value="HAMP"/>
    <property type="match status" value="1"/>
</dbReference>
<keyword evidence="7 12" id="KW-0418">Kinase</keyword>
<reference evidence="12 13" key="1">
    <citation type="submission" date="2019-08" db="EMBL/GenBank/DDBJ databases">
        <title>Hyperibacter terrae gen. nov., sp. nov. and Hyperibacter viscosus sp. nov., two new members in the family Rhodospirillaceae isolated from the rhizosphere of Hypericum perforatum.</title>
        <authorList>
            <person name="Noviana Z."/>
        </authorList>
    </citation>
    <scope>NUCLEOTIDE SEQUENCE [LARGE SCALE GENOMIC DNA]</scope>
    <source>
        <strain evidence="12 13">R5913</strain>
    </source>
</reference>